<dbReference type="AlphaFoldDB" id="A0AAV2T547"/>
<dbReference type="PANTHER" id="PTHR21180">
    <property type="entry name" value="ENDONUCLEASE/EXONUCLEASE/PHOSPHATASE FAMILY DOMAIN-CONTAINING PROTEIN 1"/>
    <property type="match status" value="1"/>
</dbReference>
<dbReference type="Gene3D" id="3.60.10.10">
    <property type="entry name" value="Endonuclease/exonuclease/phosphatase"/>
    <property type="match status" value="1"/>
</dbReference>
<dbReference type="InterPro" id="IPR051675">
    <property type="entry name" value="Endo/Exo/Phosphatase_dom_1"/>
</dbReference>
<dbReference type="EMBL" id="CAXLJL010000066">
    <property type="protein sequence ID" value="CAL5130453.1"/>
    <property type="molecule type" value="Genomic_DNA"/>
</dbReference>
<evidence type="ECO:0000313" key="3">
    <source>
        <dbReference type="Proteomes" id="UP001497525"/>
    </source>
</evidence>
<name>A0AAV2T547_CALDB</name>
<comment type="caution">
    <text evidence="2">The sequence shown here is derived from an EMBL/GenBank/DDBJ whole genome shotgun (WGS) entry which is preliminary data.</text>
</comment>
<dbReference type="InterPro" id="IPR036691">
    <property type="entry name" value="Endo/exonu/phosph_ase_sf"/>
</dbReference>
<sequence>MPSCFYCLCLPPCYLRPSHSKRSNLSTLRKILLHLASADNETNVEVNRLIQKILSDLLSSYACQSNLSSRDRAPDSSVIDRCTLNELEKCIKRGAASPSSLPSYPDQRPRFPRPLANQPQCPGATAGDLDSVSYQPDSDSRTNLLTQFFRKCSASQLELLLQFEPIRNWTEYLAASRLEGEAILNSLPPLLPRPCSRSFGGRIRISSWNLGRFSVSKARHPGFRETVCLALLRANISLVVLQEIADLDVANMLCEELNSPTLPHIREWMRKYPPSFVPCWEAATSIQSTGAMFRGPEYAVFLYNKNAGVEITRTGLLGAAGSKREVGQSVQTQKLFARCPCTALCHIRKSRFIITSVHLKAGGLRNSRVGRTIAEVENLGNIVRAFNDTRAAGTYLMILGDFNLNSEHEAFDSLRKEGMFSVLNGSQPTTTAAIDKNRSSSDSSGEVNLNRLNQSAYDNAWLSPELASVDEPLAGCAASYTGDSGILTCFLRHPLIPNETGAGANGFASDHCPIWFDLNIS</sequence>
<organism evidence="2 3">
    <name type="scientific">Calicophoron daubneyi</name>
    <name type="common">Rumen fluke</name>
    <name type="synonym">Paramphistomum daubneyi</name>
    <dbReference type="NCBI Taxonomy" id="300641"/>
    <lineage>
        <taxon>Eukaryota</taxon>
        <taxon>Metazoa</taxon>
        <taxon>Spiralia</taxon>
        <taxon>Lophotrochozoa</taxon>
        <taxon>Platyhelminthes</taxon>
        <taxon>Trematoda</taxon>
        <taxon>Digenea</taxon>
        <taxon>Plagiorchiida</taxon>
        <taxon>Pronocephalata</taxon>
        <taxon>Paramphistomoidea</taxon>
        <taxon>Paramphistomidae</taxon>
        <taxon>Calicophoron</taxon>
    </lineage>
</organism>
<protein>
    <submittedName>
        <fullName evidence="2">Uncharacterized protein</fullName>
    </submittedName>
</protein>
<dbReference type="PANTHER" id="PTHR21180:SF32">
    <property type="entry name" value="ENDONUCLEASE_EXONUCLEASE_PHOSPHATASE FAMILY DOMAIN-CONTAINING PROTEIN 1"/>
    <property type="match status" value="1"/>
</dbReference>
<proteinExistence type="predicted"/>
<dbReference type="CDD" id="cd10283">
    <property type="entry name" value="MnuA_DNase1-like"/>
    <property type="match status" value="1"/>
</dbReference>
<gene>
    <name evidence="2" type="ORF">CDAUBV1_LOCUS2508</name>
</gene>
<dbReference type="SUPFAM" id="SSF56219">
    <property type="entry name" value="DNase I-like"/>
    <property type="match status" value="1"/>
</dbReference>
<dbReference type="Proteomes" id="UP001497525">
    <property type="component" value="Unassembled WGS sequence"/>
</dbReference>
<evidence type="ECO:0000313" key="2">
    <source>
        <dbReference type="EMBL" id="CAL5130453.1"/>
    </source>
</evidence>
<feature type="region of interest" description="Disordered" evidence="1">
    <location>
        <begin position="95"/>
        <end position="133"/>
    </location>
</feature>
<reference evidence="2" key="1">
    <citation type="submission" date="2024-06" db="EMBL/GenBank/DDBJ databases">
        <authorList>
            <person name="Liu X."/>
            <person name="Lenzi L."/>
            <person name="Haldenby T S."/>
            <person name="Uol C."/>
        </authorList>
    </citation>
    <scope>NUCLEOTIDE SEQUENCE</scope>
</reference>
<accession>A0AAV2T547</accession>
<evidence type="ECO:0000256" key="1">
    <source>
        <dbReference type="SAM" id="MobiDB-lite"/>
    </source>
</evidence>